<dbReference type="PANTHER" id="PTHR39186:SF1">
    <property type="entry name" value="DUF2071 DOMAIN-CONTAINING PROTEIN"/>
    <property type="match status" value="1"/>
</dbReference>
<dbReference type="RefSeq" id="WP_155703367.1">
    <property type="nucleotide sequence ID" value="NZ_CP034235.1"/>
</dbReference>
<dbReference type="Pfam" id="PF09844">
    <property type="entry name" value="DUF2071"/>
    <property type="match status" value="1"/>
</dbReference>
<dbReference type="EMBL" id="CP034235">
    <property type="protein sequence ID" value="QGQ98265.1"/>
    <property type="molecule type" value="Genomic_DNA"/>
</dbReference>
<evidence type="ECO:0000313" key="2">
    <source>
        <dbReference type="Proteomes" id="UP000426246"/>
    </source>
</evidence>
<dbReference type="SUPFAM" id="SSF160104">
    <property type="entry name" value="Acetoacetate decarboxylase-like"/>
    <property type="match status" value="1"/>
</dbReference>
<dbReference type="Proteomes" id="UP000426246">
    <property type="component" value="Chromosome"/>
</dbReference>
<proteinExistence type="predicted"/>
<dbReference type="AlphaFoldDB" id="A0A6B8RRT8"/>
<gene>
    <name evidence="1" type="ORF">EHS13_26970</name>
</gene>
<accession>A0A6B8RRT8</accession>
<evidence type="ECO:0000313" key="1">
    <source>
        <dbReference type="EMBL" id="QGQ98265.1"/>
    </source>
</evidence>
<protein>
    <submittedName>
        <fullName evidence="1">DUF2071 domain-containing protein</fullName>
    </submittedName>
</protein>
<dbReference type="KEGG" id="ppsc:EHS13_26970"/>
<keyword evidence="2" id="KW-1185">Reference proteome</keyword>
<reference evidence="2" key="1">
    <citation type="submission" date="2018-11" db="EMBL/GenBank/DDBJ databases">
        <title>Complete genome sequence of Paenibacillus sp. ML311-T8.</title>
        <authorList>
            <person name="Nam Y.-D."/>
            <person name="Kang J."/>
            <person name="Chung W.-H."/>
            <person name="Park Y.S."/>
        </authorList>
    </citation>
    <scope>NUCLEOTIDE SEQUENCE [LARGE SCALE GENOMIC DNA]</scope>
    <source>
        <strain evidence="2">ML311-T8</strain>
    </source>
</reference>
<dbReference type="InterPro" id="IPR018644">
    <property type="entry name" value="DUF2071"/>
</dbReference>
<dbReference type="InterPro" id="IPR023375">
    <property type="entry name" value="ADC_dom_sf"/>
</dbReference>
<name>A0A6B8RRT8_9BACL</name>
<dbReference type="PANTHER" id="PTHR39186">
    <property type="entry name" value="DUF2071 FAMILY PROTEIN"/>
    <property type="match status" value="1"/>
</dbReference>
<dbReference type="OrthoDB" id="150993at2"/>
<organism evidence="1 2">
    <name type="scientific">Paenibacillus psychroresistens</name>
    <dbReference type="NCBI Taxonomy" id="1778678"/>
    <lineage>
        <taxon>Bacteria</taxon>
        <taxon>Bacillati</taxon>
        <taxon>Bacillota</taxon>
        <taxon>Bacilli</taxon>
        <taxon>Bacillales</taxon>
        <taxon>Paenibacillaceae</taxon>
        <taxon>Paenibacillus</taxon>
    </lineage>
</organism>
<sequence length="245" mass="28295">MRLIEQTEHRPYPIPSRPWIMAQTWNRLLFAHWPVPISLLLPYIPASIDIDTFEGTAWIGVIPFEISHLRARGLPPIPYTSYFPEINVRTYVIKDNKPGVFFFSLDATNPLAVAAARTFFHLPYYKADIQVNTKQNTIHYSNQRIHKNAPSASFSAQYSPTSAVFHAVKGSLDDWLTARYCLYTSYKNQLYRGEIHHAPWPLQQAEAEIHNNVMHPVLSPSILQTQPILHYVEQITALFWLLEKI</sequence>